<evidence type="ECO:0000256" key="1">
    <source>
        <dbReference type="ARBA" id="ARBA00001937"/>
    </source>
</evidence>
<sequence length="368" mass="41729">MNVVKNKSNQNTTHVKHVMTLMPESCHGRKALITGITGQDGYYLSEFLIKKGYEVHGMIRRHSKKIEHIYSHNKLKLHFGDLSDTSSLTSIIFDVKPDEIYNLGAVSSVHMSYDMPEYTANINGMGILRILDAIRSVGLSNVTKVYQASSSELFGNTNEIPQKETTPFYPRSPYAVSKLFAFWTIVNYREAYGMHLTNGILFNHESPRRSPAFVSRKITRAVARISKGLQDKVILGNLDSRRDWGDARDYVRGIWMMMQLDHGDDFILATGETHTVREFVEAAFAYVSITIIWENNGINEKGRNSENNNIVIEVSEQFFRPIEAETIVGDSSKAKMYFGWEPTVRFNELVSDMMAADIAKLEAGHLID</sequence>
<reference evidence="6 7" key="1">
    <citation type="submission" date="2016-03" db="EMBL/GenBank/DDBJ databases">
        <title>Genome sequences of a Phycodnavirus, Heterosigma akashiwo virus strain 53.</title>
        <authorList>
            <person name="Ueki S."/>
            <person name="Ogura Y."/>
            <person name="Hayashi T."/>
        </authorList>
    </citation>
    <scope>NUCLEOTIDE SEQUENCE [LARGE SCALE GENOMIC DNA]</scope>
    <source>
        <strain evidence="6">HaV53</strain>
    </source>
</reference>
<dbReference type="Pfam" id="PF16363">
    <property type="entry name" value="GDP_Man_Dehyd"/>
    <property type="match status" value="1"/>
</dbReference>
<comment type="cofactor">
    <cofactor evidence="1">
        <name>NADP(+)</name>
        <dbReference type="ChEBI" id="CHEBI:58349"/>
    </cofactor>
</comment>
<evidence type="ECO:0000256" key="2">
    <source>
        <dbReference type="ARBA" id="ARBA00009263"/>
    </source>
</evidence>
<proteinExistence type="inferred from homology"/>
<evidence type="ECO:0000313" key="7">
    <source>
        <dbReference type="Proteomes" id="UP000232488"/>
    </source>
</evidence>
<dbReference type="PANTHER" id="PTHR43715:SF1">
    <property type="entry name" value="GDP-MANNOSE 4,6 DEHYDRATASE"/>
    <property type="match status" value="1"/>
</dbReference>
<gene>
    <name evidence="6" type="primary">HaV53_ORF147</name>
</gene>
<accession>A0A1C9C5B8</accession>
<evidence type="ECO:0000256" key="3">
    <source>
        <dbReference type="ARBA" id="ARBA00011989"/>
    </source>
</evidence>
<dbReference type="GO" id="GO:0008446">
    <property type="term" value="F:GDP-mannose 4,6-dehydratase activity"/>
    <property type="evidence" value="ECO:0007669"/>
    <property type="project" value="UniProtKB-EC"/>
</dbReference>
<evidence type="ECO:0000256" key="4">
    <source>
        <dbReference type="ARBA" id="ARBA00023239"/>
    </source>
</evidence>
<dbReference type="Gene3D" id="3.90.25.10">
    <property type="entry name" value="UDP-galactose 4-epimerase, domain 1"/>
    <property type="match status" value="1"/>
</dbReference>
<dbReference type="EMBL" id="KX008963">
    <property type="protein sequence ID" value="AOM63478.1"/>
    <property type="molecule type" value="Genomic_DNA"/>
</dbReference>
<dbReference type="CDD" id="cd05260">
    <property type="entry name" value="GDP_MD_SDR_e"/>
    <property type="match status" value="1"/>
</dbReference>
<dbReference type="EC" id="4.2.1.47" evidence="3"/>
<dbReference type="Gene3D" id="3.40.50.720">
    <property type="entry name" value="NAD(P)-binding Rossmann-like Domain"/>
    <property type="match status" value="1"/>
</dbReference>
<dbReference type="OrthoDB" id="4737at10239"/>
<name>A0A1C9C5B8_HAV01</name>
<keyword evidence="7" id="KW-1185">Reference proteome</keyword>
<dbReference type="InterPro" id="IPR036291">
    <property type="entry name" value="NAD(P)-bd_dom_sf"/>
</dbReference>
<dbReference type="InterPro" id="IPR016040">
    <property type="entry name" value="NAD(P)-bd_dom"/>
</dbReference>
<dbReference type="GO" id="GO:0042351">
    <property type="term" value="P:'de novo' GDP-L-fucose biosynthetic process"/>
    <property type="evidence" value="ECO:0007669"/>
    <property type="project" value="TreeGrafter"/>
</dbReference>
<evidence type="ECO:0000259" key="5">
    <source>
        <dbReference type="Pfam" id="PF16363"/>
    </source>
</evidence>
<organism evidence="6 7">
    <name type="scientific">Heterosigma akashiwo virus 01</name>
    <name type="common">HaV01</name>
    <dbReference type="NCBI Taxonomy" id="97195"/>
    <lineage>
        <taxon>Viruses</taxon>
        <taxon>Varidnaviria</taxon>
        <taxon>Bamfordvirae</taxon>
        <taxon>Nucleocytoviricota</taxon>
        <taxon>Megaviricetes</taxon>
        <taxon>Algavirales</taxon>
        <taxon>Phycodnaviridae</taxon>
        <taxon>Raphidovirus</taxon>
        <taxon>Raphidovirus japonicum</taxon>
    </lineage>
</organism>
<feature type="domain" description="NAD(P)-binding" evidence="5">
    <location>
        <begin position="32"/>
        <end position="353"/>
    </location>
</feature>
<dbReference type="KEGG" id="vg:37618528"/>
<dbReference type="InterPro" id="IPR006368">
    <property type="entry name" value="GDP_Man_deHydtase"/>
</dbReference>
<comment type="similarity">
    <text evidence="2">Belongs to the NAD(P)-dependent epimerase/dehydratase family. GDP-mannose 4,6-dehydratase subfamily.</text>
</comment>
<dbReference type="NCBIfam" id="TIGR01472">
    <property type="entry name" value="gmd"/>
    <property type="match status" value="1"/>
</dbReference>
<evidence type="ECO:0000313" key="6">
    <source>
        <dbReference type="EMBL" id="AOM63478.1"/>
    </source>
</evidence>
<dbReference type="SUPFAM" id="SSF51735">
    <property type="entry name" value="NAD(P)-binding Rossmann-fold domains"/>
    <property type="match status" value="1"/>
</dbReference>
<dbReference type="PANTHER" id="PTHR43715">
    <property type="entry name" value="GDP-MANNOSE 4,6-DEHYDRATASE"/>
    <property type="match status" value="1"/>
</dbReference>
<keyword evidence="4" id="KW-0456">Lyase</keyword>
<dbReference type="GeneID" id="37618528"/>
<dbReference type="Proteomes" id="UP000232488">
    <property type="component" value="Segment"/>
</dbReference>
<protein>
    <recommendedName>
        <fullName evidence="3">GDP-mannose 4,6-dehydratase</fullName>
        <ecNumber evidence="3">4.2.1.47</ecNumber>
    </recommendedName>
</protein>
<dbReference type="RefSeq" id="YP_009507544.1">
    <property type="nucleotide sequence ID" value="NC_038553.1"/>
</dbReference>
<organismHost>
    <name type="scientific">Heterosigma akashiwo</name>
    <name type="common">Chromophytic alga</name>
    <name type="synonym">Heterosigma carterae</name>
    <dbReference type="NCBI Taxonomy" id="2829"/>
</organismHost>
<dbReference type="FunFam" id="3.40.50.720:FF:000924">
    <property type="entry name" value="GDP-mannose 4,6 dehydratase"/>
    <property type="match status" value="1"/>
</dbReference>
<dbReference type="HAMAP" id="MF_00955">
    <property type="entry name" value="GDP_Man_dehydratase"/>
    <property type="match status" value="1"/>
</dbReference>